<dbReference type="RefSeq" id="WP_030133321.1">
    <property type="nucleotide sequence ID" value="NZ_LK021339.1"/>
</dbReference>
<dbReference type="InterPro" id="IPR036271">
    <property type="entry name" value="Tet_transcr_reg_TetR-rel_C_sf"/>
</dbReference>
<accession>A0AAV2WNK9</accession>
<protein>
    <submittedName>
        <fullName evidence="7">TetR family transcriptional regulator</fullName>
    </submittedName>
</protein>
<evidence type="ECO:0000256" key="3">
    <source>
        <dbReference type="ARBA" id="ARBA00023125"/>
    </source>
</evidence>
<keyword evidence="3 5" id="KW-0238">DNA-binding</keyword>
<keyword evidence="4" id="KW-0804">Transcription</keyword>
<evidence type="ECO:0000256" key="5">
    <source>
        <dbReference type="PROSITE-ProRule" id="PRU00335"/>
    </source>
</evidence>
<dbReference type="GO" id="GO:0003700">
    <property type="term" value="F:DNA-binding transcription factor activity"/>
    <property type="evidence" value="ECO:0007669"/>
    <property type="project" value="TreeGrafter"/>
</dbReference>
<dbReference type="EMBL" id="LK021339">
    <property type="protein sequence ID" value="CDQ45398.1"/>
    <property type="molecule type" value="Genomic_DNA"/>
</dbReference>
<dbReference type="Pfam" id="PF13977">
    <property type="entry name" value="TetR_C_6"/>
    <property type="match status" value="1"/>
</dbReference>
<dbReference type="SUPFAM" id="SSF48498">
    <property type="entry name" value="Tetracyclin repressor-like, C-terminal domain"/>
    <property type="match status" value="1"/>
</dbReference>
<feature type="DNA-binding region" description="H-T-H motif" evidence="5">
    <location>
        <begin position="36"/>
        <end position="55"/>
    </location>
</feature>
<dbReference type="Pfam" id="PF00440">
    <property type="entry name" value="TetR_N"/>
    <property type="match status" value="1"/>
</dbReference>
<keyword evidence="2" id="KW-0805">Transcription regulation</keyword>
<evidence type="ECO:0000259" key="6">
    <source>
        <dbReference type="PROSITE" id="PS50977"/>
    </source>
</evidence>
<proteinExistence type="predicted"/>
<evidence type="ECO:0000313" key="7">
    <source>
        <dbReference type="EMBL" id="CDQ45398.1"/>
    </source>
</evidence>
<dbReference type="InterPro" id="IPR050109">
    <property type="entry name" value="HTH-type_TetR-like_transc_reg"/>
</dbReference>
<organism evidence="7 8">
    <name type="scientific">Mycolicibacterium neoaurum</name>
    <name type="common">Mycobacterium neoaurum</name>
    <dbReference type="NCBI Taxonomy" id="1795"/>
    <lineage>
        <taxon>Bacteria</taxon>
        <taxon>Bacillati</taxon>
        <taxon>Actinomycetota</taxon>
        <taxon>Actinomycetes</taxon>
        <taxon>Mycobacteriales</taxon>
        <taxon>Mycobacteriaceae</taxon>
        <taxon>Mycolicibacterium</taxon>
    </lineage>
</organism>
<keyword evidence="1" id="KW-0678">Repressor</keyword>
<dbReference type="InterPro" id="IPR009057">
    <property type="entry name" value="Homeodomain-like_sf"/>
</dbReference>
<dbReference type="GO" id="GO:0000976">
    <property type="term" value="F:transcription cis-regulatory region binding"/>
    <property type="evidence" value="ECO:0007669"/>
    <property type="project" value="TreeGrafter"/>
</dbReference>
<dbReference type="PROSITE" id="PS50977">
    <property type="entry name" value="HTH_TETR_2"/>
    <property type="match status" value="1"/>
</dbReference>
<dbReference type="PANTHER" id="PTHR30055:SF226">
    <property type="entry name" value="HTH-TYPE TRANSCRIPTIONAL REGULATOR PKSA"/>
    <property type="match status" value="1"/>
</dbReference>
<dbReference type="InterPro" id="IPR001647">
    <property type="entry name" value="HTH_TetR"/>
</dbReference>
<name>A0AAV2WNK9_MYCNE</name>
<dbReference type="InterPro" id="IPR039538">
    <property type="entry name" value="BetI_C"/>
</dbReference>
<dbReference type="PANTHER" id="PTHR30055">
    <property type="entry name" value="HTH-TYPE TRANSCRIPTIONAL REGULATOR RUTR"/>
    <property type="match status" value="1"/>
</dbReference>
<reference evidence="7" key="2">
    <citation type="submission" date="2015-09" db="EMBL/GenBank/DDBJ databases">
        <title>Draft genome sequence of Mycobacterium neoaurum DSM 44074.</title>
        <authorList>
            <person name="Croce O."/>
            <person name="Robert C."/>
            <person name="Raoult D."/>
            <person name="Drancourt M."/>
        </authorList>
    </citation>
    <scope>NUCLEOTIDE SEQUENCE</scope>
    <source>
        <strain evidence="7">DSM 44074</strain>
    </source>
</reference>
<gene>
    <name evidence="7" type="ORF">BN1047_03293</name>
</gene>
<dbReference type="PRINTS" id="PR00455">
    <property type="entry name" value="HTHTETR"/>
</dbReference>
<evidence type="ECO:0000256" key="4">
    <source>
        <dbReference type="ARBA" id="ARBA00023163"/>
    </source>
</evidence>
<reference evidence="7" key="1">
    <citation type="submission" date="2014-05" db="EMBL/GenBank/DDBJ databases">
        <authorList>
            <person name="Urmite Genomes"/>
        </authorList>
    </citation>
    <scope>NUCLEOTIDE SEQUENCE</scope>
    <source>
        <strain evidence="7">DSM 44074</strain>
    </source>
</reference>
<dbReference type="Proteomes" id="UP000028864">
    <property type="component" value="Unassembled WGS sequence"/>
</dbReference>
<evidence type="ECO:0000313" key="8">
    <source>
        <dbReference type="Proteomes" id="UP000028864"/>
    </source>
</evidence>
<feature type="domain" description="HTH tetR-type" evidence="6">
    <location>
        <begin position="13"/>
        <end position="73"/>
    </location>
</feature>
<sequence>MSTERRSQRERVEESSRRLAEAAIELIAERGYNNATAQEIGIRAGYSRAMVRERFGSKEALLETVLQEYERRIEVEPEPGASGLQRVLAPVLALREFAAEDPRLLRAALTLNFEALHDHDILRPRIEGWLARTRAGLRQAVLDGQSDGSVAPECDAEEIASELTAAAIGYAYAWLLSPETMDVDETLGRLHDRLADRLTNGHR</sequence>
<evidence type="ECO:0000256" key="2">
    <source>
        <dbReference type="ARBA" id="ARBA00023015"/>
    </source>
</evidence>
<dbReference type="SUPFAM" id="SSF46689">
    <property type="entry name" value="Homeodomain-like"/>
    <property type="match status" value="1"/>
</dbReference>
<dbReference type="AlphaFoldDB" id="A0AAV2WNK9"/>
<evidence type="ECO:0000256" key="1">
    <source>
        <dbReference type="ARBA" id="ARBA00022491"/>
    </source>
</evidence>
<dbReference type="Gene3D" id="1.10.357.10">
    <property type="entry name" value="Tetracycline Repressor, domain 2"/>
    <property type="match status" value="1"/>
</dbReference>